<dbReference type="GO" id="GO:0061723">
    <property type="term" value="P:glycophagy"/>
    <property type="evidence" value="ECO:0007669"/>
    <property type="project" value="TreeGrafter"/>
</dbReference>
<dbReference type="GO" id="GO:0061908">
    <property type="term" value="C:phagophore"/>
    <property type="evidence" value="ECO:0007669"/>
    <property type="project" value="TreeGrafter"/>
</dbReference>
<dbReference type="Proteomes" id="UP000574390">
    <property type="component" value="Unassembled WGS sequence"/>
</dbReference>
<comment type="subcellular location">
    <subcellularLocation>
        <location evidence="1">Endoplasmic reticulum membrane</location>
        <topology evidence="1">Peripheral membrane protein</topology>
    </subcellularLocation>
    <subcellularLocation>
        <location evidence="2">Preautophagosomal structure membrane</location>
        <topology evidence="2">Peripheral membrane protein</topology>
    </subcellularLocation>
</comment>
<comment type="similarity">
    <text evidence="3">Belongs to the ATG2 family.</text>
</comment>
<dbReference type="GO" id="GO:0061709">
    <property type="term" value="P:reticulophagy"/>
    <property type="evidence" value="ECO:0007669"/>
    <property type="project" value="TreeGrafter"/>
</dbReference>
<dbReference type="GO" id="GO:0006869">
    <property type="term" value="P:lipid transport"/>
    <property type="evidence" value="ECO:0007669"/>
    <property type="project" value="UniProtKB-KW"/>
</dbReference>
<feature type="non-terminal residue" evidence="13">
    <location>
        <position position="1"/>
    </location>
</feature>
<evidence type="ECO:0000313" key="14">
    <source>
        <dbReference type="Proteomes" id="UP000574390"/>
    </source>
</evidence>
<evidence type="ECO:0000256" key="12">
    <source>
        <dbReference type="SAM" id="MobiDB-lite"/>
    </source>
</evidence>
<dbReference type="GO" id="GO:0032266">
    <property type="term" value="F:phosphatidylinositol-3-phosphate binding"/>
    <property type="evidence" value="ECO:0007669"/>
    <property type="project" value="TreeGrafter"/>
</dbReference>
<organism evidence="13 14">
    <name type="scientific">Perkinsus olseni</name>
    <name type="common">Perkinsus atlanticus</name>
    <dbReference type="NCBI Taxonomy" id="32597"/>
    <lineage>
        <taxon>Eukaryota</taxon>
        <taxon>Sar</taxon>
        <taxon>Alveolata</taxon>
        <taxon>Perkinsozoa</taxon>
        <taxon>Perkinsea</taxon>
        <taxon>Perkinsida</taxon>
        <taxon>Perkinsidae</taxon>
        <taxon>Perkinsus</taxon>
    </lineage>
</organism>
<accession>A0A7J6Q2X9</accession>
<sequence length="477" mass="52227">SISAWISSLIPSPEDTPNPPSSTTRQNDEEAPEKSGPRLCVIEDFDEGDAQPSDSPPAVTPMEPLSLEEEVSVWEDEDDPWPTHGDSDAHNAVGGVALDAMNSMRFKSPSNLSSQESLPPPPSRRETLDCYGGVETSATWFAPLDGALINGEHFGCSVGGSSAGRATPMRSSSGATTPSRGPQEGHGLLDGLEVRVTASQVELKLYDGKDWSEKHGTLASLRQVRMSTRAKRPTICAKLKDVGVTVISKPGPSSSAEGQQQISLWLSIGDVTIIDLLQASVYQYILVYYEGNKGDHPKGTNVSMVLLRFDSSPGGRSSEDTQISHSRLEISILPLRLTLDQDTLHWLDAFADSVNMYVYAAMDVEAPLFEEEEGESTVEHIMPSTTTIRTPSPPGVWLDSVKISELLVCIDYRCKRVNMRRLRRGDRAELINLLPILEGLEVKFRSAHLQSIRSVSQLSELLIDRWKGDMSKAQMLR</sequence>
<keyword evidence="5" id="KW-0813">Transport</keyword>
<feature type="non-terminal residue" evidence="13">
    <location>
        <position position="477"/>
    </location>
</feature>
<feature type="compositionally biased region" description="Basic and acidic residues" evidence="12">
    <location>
        <begin position="26"/>
        <end position="36"/>
    </location>
</feature>
<evidence type="ECO:0000256" key="9">
    <source>
        <dbReference type="ARBA" id="ARBA00023136"/>
    </source>
</evidence>
<dbReference type="PANTHER" id="PTHR13190:SF1">
    <property type="entry name" value="AUTOPHAGY-RELATED 2, ISOFORM A"/>
    <property type="match status" value="1"/>
</dbReference>
<feature type="region of interest" description="Disordered" evidence="12">
    <location>
        <begin position="161"/>
        <end position="187"/>
    </location>
</feature>
<evidence type="ECO:0000313" key="13">
    <source>
        <dbReference type="EMBL" id="KAF4702688.1"/>
    </source>
</evidence>
<comment type="catalytic activity">
    <reaction evidence="10">
        <text>a 1,2-diacyl-sn-glycero-3-phospho-L-serine(in) = a 1,2-diacyl-sn-glycero-3-phospho-L-serine(out)</text>
        <dbReference type="Rhea" id="RHEA:38663"/>
        <dbReference type="ChEBI" id="CHEBI:57262"/>
    </reaction>
</comment>
<reference evidence="13 14" key="1">
    <citation type="submission" date="2020-04" db="EMBL/GenBank/DDBJ databases">
        <title>Perkinsus olseni comparative genomics.</title>
        <authorList>
            <person name="Bogema D.R."/>
        </authorList>
    </citation>
    <scope>NUCLEOTIDE SEQUENCE [LARGE SCALE GENOMIC DNA]</scope>
    <source>
        <strain evidence="13">ATCC PRA-205</strain>
    </source>
</reference>
<keyword evidence="7" id="KW-0072">Autophagy</keyword>
<name>A0A7J6Q2X9_PEROL</name>
<feature type="region of interest" description="Disordered" evidence="12">
    <location>
        <begin position="106"/>
        <end position="125"/>
    </location>
</feature>
<comment type="catalytic activity">
    <reaction evidence="11">
        <text>a 1,2-diacyl-sn-glycero-3-phosphoethanolamine(in) = a 1,2-diacyl-sn-glycero-3-phosphoethanolamine(out)</text>
        <dbReference type="Rhea" id="RHEA:38895"/>
        <dbReference type="ChEBI" id="CHEBI:64612"/>
    </reaction>
</comment>
<dbReference type="GO" id="GO:0000422">
    <property type="term" value="P:autophagy of mitochondrion"/>
    <property type="evidence" value="ECO:0007669"/>
    <property type="project" value="TreeGrafter"/>
</dbReference>
<keyword evidence="6" id="KW-0256">Endoplasmic reticulum</keyword>
<evidence type="ECO:0000256" key="11">
    <source>
        <dbReference type="ARBA" id="ARBA00024615"/>
    </source>
</evidence>
<protein>
    <recommendedName>
        <fullName evidence="4">Autophagy-related protein 2</fullName>
    </recommendedName>
</protein>
<evidence type="ECO:0000256" key="2">
    <source>
        <dbReference type="ARBA" id="ARBA00004623"/>
    </source>
</evidence>
<evidence type="ECO:0000256" key="6">
    <source>
        <dbReference type="ARBA" id="ARBA00022824"/>
    </source>
</evidence>
<dbReference type="GO" id="GO:0043495">
    <property type="term" value="F:protein-membrane adaptor activity"/>
    <property type="evidence" value="ECO:0007669"/>
    <property type="project" value="TreeGrafter"/>
</dbReference>
<keyword evidence="8" id="KW-0445">Lipid transport</keyword>
<dbReference type="GO" id="GO:0034045">
    <property type="term" value="C:phagophore assembly site membrane"/>
    <property type="evidence" value="ECO:0007669"/>
    <property type="project" value="UniProtKB-SubCell"/>
</dbReference>
<proteinExistence type="inferred from homology"/>
<dbReference type="AlphaFoldDB" id="A0A7J6Q2X9"/>
<evidence type="ECO:0000256" key="1">
    <source>
        <dbReference type="ARBA" id="ARBA00004406"/>
    </source>
</evidence>
<evidence type="ECO:0000256" key="5">
    <source>
        <dbReference type="ARBA" id="ARBA00022448"/>
    </source>
</evidence>
<dbReference type="GO" id="GO:0005789">
    <property type="term" value="C:endoplasmic reticulum membrane"/>
    <property type="evidence" value="ECO:0007669"/>
    <property type="project" value="UniProtKB-SubCell"/>
</dbReference>
<gene>
    <name evidence="13" type="primary">ATG2A_3</name>
    <name evidence="13" type="ORF">FOZ62_031428</name>
</gene>
<feature type="compositionally biased region" description="Polar residues" evidence="12">
    <location>
        <begin position="169"/>
        <end position="180"/>
    </location>
</feature>
<feature type="compositionally biased region" description="Polar residues" evidence="12">
    <location>
        <begin position="1"/>
        <end position="10"/>
    </location>
</feature>
<evidence type="ECO:0000256" key="3">
    <source>
        <dbReference type="ARBA" id="ARBA00009714"/>
    </source>
</evidence>
<evidence type="ECO:0000256" key="8">
    <source>
        <dbReference type="ARBA" id="ARBA00023055"/>
    </source>
</evidence>
<evidence type="ECO:0000256" key="10">
    <source>
        <dbReference type="ARBA" id="ARBA00024479"/>
    </source>
</evidence>
<dbReference type="GO" id="GO:0000045">
    <property type="term" value="P:autophagosome assembly"/>
    <property type="evidence" value="ECO:0007669"/>
    <property type="project" value="TreeGrafter"/>
</dbReference>
<dbReference type="EMBL" id="JABANM010032574">
    <property type="protein sequence ID" value="KAF4702688.1"/>
    <property type="molecule type" value="Genomic_DNA"/>
</dbReference>
<dbReference type="GO" id="GO:0034727">
    <property type="term" value="P:piecemeal microautophagy of the nucleus"/>
    <property type="evidence" value="ECO:0007669"/>
    <property type="project" value="TreeGrafter"/>
</dbReference>
<feature type="region of interest" description="Disordered" evidence="12">
    <location>
        <begin position="1"/>
        <end position="88"/>
    </location>
</feature>
<dbReference type="InterPro" id="IPR026849">
    <property type="entry name" value="ATG2"/>
</dbReference>
<feature type="compositionally biased region" description="Low complexity" evidence="12">
    <location>
        <begin position="108"/>
        <end position="117"/>
    </location>
</feature>
<evidence type="ECO:0000256" key="4">
    <source>
        <dbReference type="ARBA" id="ARBA00018070"/>
    </source>
</evidence>
<keyword evidence="9" id="KW-0472">Membrane</keyword>
<feature type="compositionally biased region" description="Acidic residues" evidence="12">
    <location>
        <begin position="66"/>
        <end position="80"/>
    </location>
</feature>
<evidence type="ECO:0000256" key="7">
    <source>
        <dbReference type="ARBA" id="ARBA00023006"/>
    </source>
</evidence>
<dbReference type="Pfam" id="PF13329">
    <property type="entry name" value="ATG2_CAD"/>
    <property type="match status" value="1"/>
</dbReference>
<comment type="caution">
    <text evidence="13">The sequence shown here is derived from an EMBL/GenBank/DDBJ whole genome shotgun (WGS) entry which is preliminary data.</text>
</comment>
<dbReference type="PANTHER" id="PTHR13190">
    <property type="entry name" value="AUTOPHAGY-RELATED 2, ISOFORM A"/>
    <property type="match status" value="1"/>
</dbReference>